<keyword evidence="2" id="KW-1185">Reference proteome</keyword>
<dbReference type="InterPro" id="IPR032359">
    <property type="entry name" value="KwaB-like"/>
</dbReference>
<organism evidence="1 2">
    <name type="scientific">Salinivibrio proteolyticus</name>
    <dbReference type="NCBI Taxonomy" id="334715"/>
    <lineage>
        <taxon>Bacteria</taxon>
        <taxon>Pseudomonadati</taxon>
        <taxon>Pseudomonadota</taxon>
        <taxon>Gammaproteobacteria</taxon>
        <taxon>Vibrionales</taxon>
        <taxon>Vibrionaceae</taxon>
        <taxon>Salinivibrio</taxon>
    </lineage>
</organism>
<evidence type="ECO:0000313" key="1">
    <source>
        <dbReference type="EMBL" id="WBA13682.1"/>
    </source>
</evidence>
<protein>
    <submittedName>
        <fullName evidence="1">DUF4868 domain-containing protein</fullName>
    </submittedName>
</protein>
<dbReference type="EMBL" id="CP114584">
    <property type="protein sequence ID" value="WBA13682.1"/>
    <property type="molecule type" value="Genomic_DNA"/>
</dbReference>
<dbReference type="Proteomes" id="UP001164676">
    <property type="component" value="Chromosome"/>
</dbReference>
<dbReference type="RefSeq" id="WP_269597067.1">
    <property type="nucleotide sequence ID" value="NZ_CP114584.1"/>
</dbReference>
<accession>A0ABY7L8V9</accession>
<name>A0ABY7L8V9_9GAMM</name>
<reference evidence="1" key="1">
    <citation type="submission" date="2022-09" db="EMBL/GenBank/DDBJ databases">
        <authorList>
            <person name="Li Z.-J."/>
        </authorList>
    </citation>
    <scope>NUCLEOTIDE SEQUENCE</scope>
    <source>
        <strain evidence="1">TGB10</strain>
    </source>
</reference>
<evidence type="ECO:0000313" key="2">
    <source>
        <dbReference type="Proteomes" id="UP001164676"/>
    </source>
</evidence>
<proteinExistence type="predicted"/>
<dbReference type="Pfam" id="PF16162">
    <property type="entry name" value="KwaB"/>
    <property type="match status" value="1"/>
</dbReference>
<gene>
    <name evidence="1" type="ORF">N7E60_07920</name>
</gene>
<sequence>MSLSLFALTSDPSSRIVKFELSNPVQTELTDYIKNQEEIFDNVVDEFEFDGKYKPDEGEILYINNYDDIDGLALAIENPLGVEPVVSTEDFFLDIKALFTGYQKPNGSVKILLQNFDRRKVISTNGLSIFHANNVYKKIEGIGLTVDHKLTATLEEGKLKFYSFHSTRQMFDLSEYYKEATDADVVDFVNIDLMQTVNSDDFIPLADSWVRRKISLVQQSGILQNVPLHEMKAVATDFGIPFTTIDENGSEVICVPDNKSDLKKLLRFLDEDYYKSPLSKTHFVTSSKRAVGEQS</sequence>